<dbReference type="InterPro" id="IPR019410">
    <property type="entry name" value="Methyltransf_16"/>
</dbReference>
<comment type="caution">
    <text evidence="2">The sequence shown here is derived from an EMBL/GenBank/DDBJ whole genome shotgun (WGS) entry which is preliminary data.</text>
</comment>
<protein>
    <submittedName>
        <fullName evidence="2">Uncharacterized protein</fullName>
    </submittedName>
</protein>
<organism evidence="2 3">
    <name type="scientific">Triparma columacea</name>
    <dbReference type="NCBI Taxonomy" id="722753"/>
    <lineage>
        <taxon>Eukaryota</taxon>
        <taxon>Sar</taxon>
        <taxon>Stramenopiles</taxon>
        <taxon>Ochrophyta</taxon>
        <taxon>Bolidophyceae</taxon>
        <taxon>Parmales</taxon>
        <taxon>Triparmaceae</taxon>
        <taxon>Triparma</taxon>
    </lineage>
</organism>
<evidence type="ECO:0000256" key="1">
    <source>
        <dbReference type="SAM" id="MobiDB-lite"/>
    </source>
</evidence>
<accession>A0A9W7G747</accession>
<evidence type="ECO:0000313" key="2">
    <source>
        <dbReference type="EMBL" id="GMI35927.1"/>
    </source>
</evidence>
<name>A0A9W7G747_9STRA</name>
<proteinExistence type="predicted"/>
<dbReference type="Gene3D" id="3.40.50.150">
    <property type="entry name" value="Vaccinia Virus protein VP39"/>
    <property type="match status" value="1"/>
</dbReference>
<dbReference type="AlphaFoldDB" id="A0A9W7G747"/>
<dbReference type="OrthoDB" id="205954at2759"/>
<dbReference type="InterPro" id="IPR029063">
    <property type="entry name" value="SAM-dependent_MTases_sf"/>
</dbReference>
<evidence type="ECO:0000313" key="3">
    <source>
        <dbReference type="Proteomes" id="UP001165065"/>
    </source>
</evidence>
<dbReference type="Pfam" id="PF10294">
    <property type="entry name" value="Methyltransf_16"/>
    <property type="match status" value="1"/>
</dbReference>
<reference evidence="3" key="1">
    <citation type="journal article" date="2023" name="Commun. Biol.">
        <title>Genome analysis of Parmales, the sister group of diatoms, reveals the evolutionary specialization of diatoms from phago-mixotrophs to photoautotrophs.</title>
        <authorList>
            <person name="Ban H."/>
            <person name="Sato S."/>
            <person name="Yoshikawa S."/>
            <person name="Yamada K."/>
            <person name="Nakamura Y."/>
            <person name="Ichinomiya M."/>
            <person name="Sato N."/>
            <person name="Blanc-Mathieu R."/>
            <person name="Endo H."/>
            <person name="Kuwata A."/>
            <person name="Ogata H."/>
        </authorList>
    </citation>
    <scope>NUCLEOTIDE SEQUENCE [LARGE SCALE GENOMIC DNA]</scope>
</reference>
<keyword evidence="3" id="KW-1185">Reference proteome</keyword>
<dbReference type="Proteomes" id="UP001165065">
    <property type="component" value="Unassembled WGS sequence"/>
</dbReference>
<dbReference type="PANTHER" id="PTHR14614:SF132">
    <property type="entry name" value="PROTEIN-LYSINE METHYLTRANSFERASE C42C1.13"/>
    <property type="match status" value="1"/>
</dbReference>
<sequence length="267" mass="28628">MLRSMFADSSDSESEEETNTDTATSLDPPSTPLTPSPISTVMGVTVVQDPSAGISSRLWPAATHLSSYLLRTDPSPSPPPRILELGAGVGLTGIKMSKSWGSHVILTDLPEALPLLQSNIDANPSESVSCAALAWGTDDSSSVITACSSFFPAHPTSTDPFDLIIAADCVYWEELHAPLRSTLLSLLSSSPSSKCLICGVRRWKSDNAFYKSLGKVKNSSGKLACKVVDETVSRMSRDAEEGDYFDDMGDERVVIRVYEVTFVKTGT</sequence>
<gene>
    <name evidence="2" type="ORF">TrCOL_g9855</name>
</gene>
<dbReference type="SUPFAM" id="SSF53335">
    <property type="entry name" value="S-adenosyl-L-methionine-dependent methyltransferases"/>
    <property type="match status" value="1"/>
</dbReference>
<dbReference type="EMBL" id="BRYA01000061">
    <property type="protein sequence ID" value="GMI35927.1"/>
    <property type="molecule type" value="Genomic_DNA"/>
</dbReference>
<feature type="region of interest" description="Disordered" evidence="1">
    <location>
        <begin position="1"/>
        <end position="37"/>
    </location>
</feature>
<dbReference type="PANTHER" id="PTHR14614">
    <property type="entry name" value="HEPATOCELLULAR CARCINOMA-ASSOCIATED ANTIGEN"/>
    <property type="match status" value="1"/>
</dbReference>
<feature type="compositionally biased region" description="Acidic residues" evidence="1">
    <location>
        <begin position="10"/>
        <end position="19"/>
    </location>
</feature>